<feature type="binding site" evidence="5">
    <location>
        <position position="202"/>
    </location>
    <ligand>
        <name>substrate</name>
    </ligand>
</feature>
<evidence type="ECO:0000256" key="3">
    <source>
        <dbReference type="ARBA" id="ARBA00022842"/>
    </source>
</evidence>
<evidence type="ECO:0000256" key="5">
    <source>
        <dbReference type="HAMAP-Rule" id="MF_01139"/>
    </source>
</evidence>
<gene>
    <name evidence="6" type="ORF">I598_3280</name>
</gene>
<evidence type="ECO:0000256" key="2">
    <source>
        <dbReference type="ARBA" id="ARBA00022723"/>
    </source>
</evidence>
<dbReference type="EC" id="2.5.1.-" evidence="5"/>
<proteinExistence type="inferred from homology"/>
<feature type="binding site" evidence="5">
    <location>
        <begin position="78"/>
        <end position="80"/>
    </location>
    <ligand>
        <name>substrate</name>
    </ligand>
</feature>
<name>A0A168FZG5_9MICO</name>
<dbReference type="KEGG" id="ido:I598_3280"/>
<feature type="binding site" evidence="5">
    <location>
        <position position="84"/>
    </location>
    <ligand>
        <name>substrate</name>
    </ligand>
</feature>
<evidence type="ECO:0000313" key="7">
    <source>
        <dbReference type="Proteomes" id="UP000076794"/>
    </source>
</evidence>
<dbReference type="GO" id="GO:0033850">
    <property type="term" value="F:Z-farnesyl diphosphate synthase activity"/>
    <property type="evidence" value="ECO:0007669"/>
    <property type="project" value="TreeGrafter"/>
</dbReference>
<dbReference type="PATRIC" id="fig|1300344.3.peg.3300"/>
<dbReference type="GO" id="GO:0016094">
    <property type="term" value="P:polyprenol biosynthetic process"/>
    <property type="evidence" value="ECO:0007669"/>
    <property type="project" value="TreeGrafter"/>
</dbReference>
<dbReference type="NCBIfam" id="NF011403">
    <property type="entry name" value="PRK14828.1"/>
    <property type="match status" value="1"/>
</dbReference>
<dbReference type="GO" id="GO:0005886">
    <property type="term" value="C:plasma membrane"/>
    <property type="evidence" value="ECO:0007669"/>
    <property type="project" value="TreeGrafter"/>
</dbReference>
<dbReference type="CDD" id="cd00475">
    <property type="entry name" value="Cis_IPPS"/>
    <property type="match status" value="1"/>
</dbReference>
<dbReference type="PANTHER" id="PTHR10291">
    <property type="entry name" value="DEHYDRODOLICHYL DIPHOSPHATE SYNTHASE FAMILY MEMBER"/>
    <property type="match status" value="1"/>
</dbReference>
<feature type="active site" evidence="5">
    <location>
        <position position="33"/>
    </location>
</feature>
<dbReference type="InterPro" id="IPR001441">
    <property type="entry name" value="UPP_synth-like"/>
</dbReference>
<feature type="binding site" evidence="5">
    <location>
        <begin position="34"/>
        <end position="37"/>
    </location>
    <ligand>
        <name>substrate</name>
    </ligand>
</feature>
<comment type="similarity">
    <text evidence="4">Belongs to the UPP synthase family. Z-FPP synthase subfamily.</text>
</comment>
<dbReference type="FunFam" id="3.40.1180.10:FF:000003">
    <property type="entry name" value="Isoprenyl transferase 2"/>
    <property type="match status" value="1"/>
</dbReference>
<dbReference type="Gene3D" id="3.40.1180.10">
    <property type="entry name" value="Decaprenyl diphosphate synthase-like"/>
    <property type="match status" value="1"/>
</dbReference>
<dbReference type="EMBL" id="CP014209">
    <property type="protein sequence ID" value="ANC32789.1"/>
    <property type="molecule type" value="Genomic_DNA"/>
</dbReference>
<feature type="binding site" evidence="5">
    <location>
        <position position="38"/>
    </location>
    <ligand>
        <name>substrate</name>
    </ligand>
</feature>
<evidence type="ECO:0000256" key="1">
    <source>
        <dbReference type="ARBA" id="ARBA00022679"/>
    </source>
</evidence>
<dbReference type="PANTHER" id="PTHR10291:SF43">
    <property type="entry name" value="DEHYDRODOLICHYL DIPHOSPHATE SYNTHASE COMPLEX SUBUNIT DHDDS"/>
    <property type="match status" value="1"/>
</dbReference>
<dbReference type="NCBIfam" id="TIGR00055">
    <property type="entry name" value="uppS"/>
    <property type="match status" value="1"/>
</dbReference>
<comment type="function">
    <text evidence="5">Catalyzes the condensation of isopentenyl diphosphate (IPP) with allylic pyrophosphates generating different type of terpenoids.</text>
</comment>
<organism evidence="6 7">
    <name type="scientific">Isoptericola dokdonensis DS-3</name>
    <dbReference type="NCBI Taxonomy" id="1300344"/>
    <lineage>
        <taxon>Bacteria</taxon>
        <taxon>Bacillati</taxon>
        <taxon>Actinomycetota</taxon>
        <taxon>Actinomycetes</taxon>
        <taxon>Micrococcales</taxon>
        <taxon>Promicromonosporaceae</taxon>
        <taxon>Isoptericola</taxon>
    </lineage>
</organism>
<dbReference type="AlphaFoldDB" id="A0A168FZG5"/>
<dbReference type="STRING" id="1300344.I598_3280"/>
<feature type="active site" description="Proton acceptor" evidence="5">
    <location>
        <position position="81"/>
    </location>
</feature>
<dbReference type="GO" id="GO:0000287">
    <property type="term" value="F:magnesium ion binding"/>
    <property type="evidence" value="ECO:0007669"/>
    <property type="project" value="UniProtKB-UniRule"/>
</dbReference>
<reference evidence="6 7" key="1">
    <citation type="submission" date="2016-01" db="EMBL/GenBank/DDBJ databases">
        <title>Complete genome sequence of a soil Actinobacterium, Isoptericola dokdonensis DS-3.</title>
        <authorList>
            <person name="Kwon S.-K."/>
            <person name="Kim J.F."/>
        </authorList>
    </citation>
    <scope>NUCLEOTIDE SEQUENCE [LARGE SCALE GENOMIC DNA]</scope>
    <source>
        <strain evidence="6 7">DS-3</strain>
    </source>
</reference>
<dbReference type="Proteomes" id="UP000076794">
    <property type="component" value="Chromosome"/>
</dbReference>
<dbReference type="SUPFAM" id="SSF64005">
    <property type="entry name" value="Undecaprenyl diphosphate synthase"/>
    <property type="match status" value="1"/>
</dbReference>
<feature type="binding site" evidence="5">
    <location>
        <position position="50"/>
    </location>
    <ligand>
        <name>substrate</name>
    </ligand>
</feature>
<dbReference type="GO" id="GO:0045547">
    <property type="term" value="F:ditrans,polycis-polyprenyl diphosphate synthase [(2E,6E)-farnesyl diphosphate specific] activity"/>
    <property type="evidence" value="ECO:0007669"/>
    <property type="project" value="TreeGrafter"/>
</dbReference>
<sequence length="253" mass="28089">MRLPHPLYRLYEHRLAASLTGPGTPRHVGVILDGNRRWARSFGETAATGHRRGADKIAEFLGWASEQGIEVVTLWMLSTDNLARPKAELTDLLDIISDAVSDLAATGRWRLRVVGRLDLLPERLGQALRAAAAATGDVDGLQVNVAVGYGGRHEIADAVRAYLRAAADSGATLADLADSIDVEDIADHLYTKGQPDPELVIRTSGEQRVGGFLMWQSAHSELYFCEAYWPDFRRVDFLRALRDYSRRERRLGR</sequence>
<dbReference type="RefSeq" id="WP_068205378.1">
    <property type="nucleotide sequence ID" value="NZ_CP014209.1"/>
</dbReference>
<accession>A0A168FZG5</accession>
<protein>
    <recommendedName>
        <fullName evidence="5">Isoprenyl transferase</fullName>
        <ecNumber evidence="5">2.5.1.-</ecNumber>
    </recommendedName>
</protein>
<keyword evidence="1 5" id="KW-0808">Transferase</keyword>
<comment type="subunit">
    <text evidence="5">Homodimer.</text>
</comment>
<feature type="binding site" evidence="5">
    <location>
        <position position="33"/>
    </location>
    <ligand>
        <name>Mg(2+)</name>
        <dbReference type="ChEBI" id="CHEBI:18420"/>
    </ligand>
</feature>
<dbReference type="Pfam" id="PF01255">
    <property type="entry name" value="Prenyltransf"/>
    <property type="match status" value="1"/>
</dbReference>
<keyword evidence="3 5" id="KW-0460">Magnesium</keyword>
<comment type="cofactor">
    <cofactor evidence="5">
        <name>Mg(2+)</name>
        <dbReference type="ChEBI" id="CHEBI:18420"/>
    </cofactor>
    <text evidence="5">Binds 2 magnesium ions per subunit.</text>
</comment>
<feature type="binding site" evidence="5">
    <location>
        <position position="221"/>
    </location>
    <ligand>
        <name>Mg(2+)</name>
        <dbReference type="ChEBI" id="CHEBI:18420"/>
    </ligand>
</feature>
<dbReference type="InterPro" id="IPR036424">
    <property type="entry name" value="UPP_synth-like_sf"/>
</dbReference>
<evidence type="ECO:0000256" key="4">
    <source>
        <dbReference type="ARBA" id="ARBA00038453"/>
    </source>
</evidence>
<comment type="caution">
    <text evidence="5">Lacks conserved residue(s) required for the propagation of feature annotation.</text>
</comment>
<dbReference type="HAMAP" id="MF_01139">
    <property type="entry name" value="ISPT"/>
    <property type="match status" value="1"/>
</dbReference>
<keyword evidence="2 5" id="KW-0479">Metal-binding</keyword>
<evidence type="ECO:0000313" key="6">
    <source>
        <dbReference type="EMBL" id="ANC32789.1"/>
    </source>
</evidence>
<dbReference type="OrthoDB" id="4191603at2"/>
<keyword evidence="7" id="KW-1185">Reference proteome</keyword>